<dbReference type="Pfam" id="PF02388">
    <property type="entry name" value="FemAB"/>
    <property type="match status" value="1"/>
</dbReference>
<dbReference type="AlphaFoldDB" id="A0A1T4L682"/>
<dbReference type="Proteomes" id="UP000190328">
    <property type="component" value="Unassembled WGS sequence"/>
</dbReference>
<dbReference type="GO" id="GO:0009252">
    <property type="term" value="P:peptidoglycan biosynthetic process"/>
    <property type="evidence" value="ECO:0007669"/>
    <property type="project" value="UniProtKB-KW"/>
</dbReference>
<evidence type="ECO:0000256" key="5">
    <source>
        <dbReference type="ARBA" id="ARBA00023315"/>
    </source>
</evidence>
<dbReference type="RefSeq" id="WP_078806514.1">
    <property type="nucleotide sequence ID" value="NZ_FUXI01000004.1"/>
</dbReference>
<proteinExistence type="inferred from homology"/>
<dbReference type="PANTHER" id="PTHR36174">
    <property type="entry name" value="LIPID II:GLYCINE GLYCYLTRANSFERASE"/>
    <property type="match status" value="1"/>
</dbReference>
<evidence type="ECO:0000313" key="9">
    <source>
        <dbReference type="Proteomes" id="UP000190328"/>
    </source>
</evidence>
<dbReference type="EMBL" id="FUXI01000004">
    <property type="protein sequence ID" value="SJZ50090.1"/>
    <property type="molecule type" value="Genomic_DNA"/>
</dbReference>
<keyword evidence="6" id="KW-0961">Cell wall biogenesis/degradation</keyword>
<dbReference type="GO" id="GO:0071555">
    <property type="term" value="P:cell wall organization"/>
    <property type="evidence" value="ECO:0007669"/>
    <property type="project" value="UniProtKB-KW"/>
</dbReference>
<name>A0A1T4L682_9ENTE</name>
<dbReference type="Gene3D" id="3.40.630.30">
    <property type="match status" value="2"/>
</dbReference>
<dbReference type="PANTHER" id="PTHR36174:SF1">
    <property type="entry name" value="LIPID II:GLYCINE GLYCYLTRANSFERASE"/>
    <property type="match status" value="1"/>
</dbReference>
<keyword evidence="9" id="KW-1185">Reference proteome</keyword>
<dbReference type="InterPro" id="IPR003447">
    <property type="entry name" value="FEMABX"/>
</dbReference>
<dbReference type="OrthoDB" id="2173585at2"/>
<evidence type="ECO:0000256" key="1">
    <source>
        <dbReference type="ARBA" id="ARBA00009943"/>
    </source>
</evidence>
<dbReference type="SUPFAM" id="SSF55729">
    <property type="entry name" value="Acyl-CoA N-acyltransferases (Nat)"/>
    <property type="match status" value="2"/>
</dbReference>
<dbReference type="InterPro" id="IPR050644">
    <property type="entry name" value="PG_Glycine_Bridge_Synth"/>
</dbReference>
<organism evidence="8 9">
    <name type="scientific">Pilibacter termitis</name>
    <dbReference type="NCBI Taxonomy" id="263852"/>
    <lineage>
        <taxon>Bacteria</taxon>
        <taxon>Bacillati</taxon>
        <taxon>Bacillota</taxon>
        <taxon>Bacilli</taxon>
        <taxon>Lactobacillales</taxon>
        <taxon>Enterococcaceae</taxon>
        <taxon>Pilibacter</taxon>
    </lineage>
</organism>
<evidence type="ECO:0000256" key="4">
    <source>
        <dbReference type="ARBA" id="ARBA00022984"/>
    </source>
</evidence>
<dbReference type="InterPro" id="IPR016181">
    <property type="entry name" value="Acyl_CoA_acyltransferase"/>
</dbReference>
<keyword evidence="5" id="KW-0012">Acyltransferase</keyword>
<sequence>MYIFKIGIPAVEHDKFIKENPLGTLLQSSKWAEVKENWKSEILGVYKENKLVASSLVLIKPLPLGFTMLYTPRGPVMDFENRELVSFFLKSLRGYAKRQRALFVKMDPVILYRNFFLGDDQVINGDAARKIALLKSTGAKWQGLTLDMSETIQPRFQANVHKESFSEEILSKKTRQMLRTARNKGIRVRIAETSELSEFVRLMNLTEDRKGVKLRSGDNGGYYAKLLDLYGEDAFLMLAELNLKELLEQSVTRLKENEEEISKLKPNQEKKRHNLKEQHTSLLRDVNELEEKVNTLGEVVNIAGTLSIRFGKTSEILYAGMDDNFKRYMPAYLTWFETIQECFRRGANASNMGGLDGSLNDGLLKFKKSFHPVIEEFAGEFDLPVNLPLFKLSEWAYKLKKRKKI</sequence>
<feature type="coiled-coil region" evidence="7">
    <location>
        <begin position="244"/>
        <end position="292"/>
    </location>
</feature>
<evidence type="ECO:0000256" key="7">
    <source>
        <dbReference type="SAM" id="Coils"/>
    </source>
</evidence>
<protein>
    <submittedName>
        <fullName evidence="8">Serine/alanine adding enzyme</fullName>
    </submittedName>
</protein>
<comment type="similarity">
    <text evidence="1">Belongs to the FemABX family.</text>
</comment>
<evidence type="ECO:0000256" key="2">
    <source>
        <dbReference type="ARBA" id="ARBA00022679"/>
    </source>
</evidence>
<evidence type="ECO:0000313" key="8">
    <source>
        <dbReference type="EMBL" id="SJZ50090.1"/>
    </source>
</evidence>
<reference evidence="8 9" key="1">
    <citation type="submission" date="2017-02" db="EMBL/GenBank/DDBJ databases">
        <authorList>
            <person name="Peterson S.W."/>
        </authorList>
    </citation>
    <scope>NUCLEOTIDE SEQUENCE [LARGE SCALE GENOMIC DNA]</scope>
    <source>
        <strain evidence="8 9">ATCC BAA-1030</strain>
    </source>
</reference>
<keyword evidence="2" id="KW-0808">Transferase</keyword>
<dbReference type="GO" id="GO:0008360">
    <property type="term" value="P:regulation of cell shape"/>
    <property type="evidence" value="ECO:0007669"/>
    <property type="project" value="UniProtKB-KW"/>
</dbReference>
<accession>A0A1T4L682</accession>
<dbReference type="GO" id="GO:0016755">
    <property type="term" value="F:aminoacyltransferase activity"/>
    <property type="evidence" value="ECO:0007669"/>
    <property type="project" value="InterPro"/>
</dbReference>
<dbReference type="STRING" id="263852.SAMN02745116_00559"/>
<dbReference type="Gene3D" id="1.20.58.90">
    <property type="match status" value="1"/>
</dbReference>
<gene>
    <name evidence="8" type="ORF">SAMN02745116_00559</name>
</gene>
<keyword evidence="4" id="KW-0573">Peptidoglycan synthesis</keyword>
<dbReference type="PROSITE" id="PS51191">
    <property type="entry name" value="FEMABX"/>
    <property type="match status" value="1"/>
</dbReference>
<evidence type="ECO:0000256" key="6">
    <source>
        <dbReference type="ARBA" id="ARBA00023316"/>
    </source>
</evidence>
<keyword evidence="3" id="KW-0133">Cell shape</keyword>
<evidence type="ECO:0000256" key="3">
    <source>
        <dbReference type="ARBA" id="ARBA00022960"/>
    </source>
</evidence>
<keyword evidence="7" id="KW-0175">Coiled coil</keyword>